<keyword evidence="11" id="KW-1185">Reference proteome</keyword>
<reference evidence="10 11" key="1">
    <citation type="submission" date="2019-03" db="EMBL/GenBank/DDBJ databases">
        <title>Genomic Encyclopedia of Type Strains, Phase IV (KMG-IV): sequencing the most valuable type-strain genomes for metagenomic binning, comparative biology and taxonomic classification.</title>
        <authorList>
            <person name="Goeker M."/>
        </authorList>
    </citation>
    <scope>NUCLEOTIDE SEQUENCE [LARGE SCALE GENOMIC DNA]</scope>
    <source>
        <strain evidence="10 11">DSM 18063</strain>
    </source>
</reference>
<comment type="caution">
    <text evidence="10">The sequence shown here is derived from an EMBL/GenBank/DDBJ whole genome shotgun (WGS) entry which is preliminary data.</text>
</comment>
<dbReference type="EC" id="3.1.1.61" evidence="5"/>
<dbReference type="Pfam" id="PF00072">
    <property type="entry name" value="Response_reg"/>
    <property type="match status" value="1"/>
</dbReference>
<dbReference type="CDD" id="cd17541">
    <property type="entry name" value="REC_CheB-like"/>
    <property type="match status" value="1"/>
</dbReference>
<name>A0A4R2Q631_9RHOB</name>
<gene>
    <name evidence="5" type="primary">cheB</name>
    <name evidence="10" type="ORF">EV662_101217</name>
</gene>
<keyword evidence="1 5" id="KW-0963">Cytoplasm</keyword>
<accession>A0A4R2Q631</accession>
<dbReference type="PANTHER" id="PTHR42872">
    <property type="entry name" value="PROTEIN-GLUTAMATE METHYLESTERASE/PROTEIN-GLUTAMINE GLUTAMINASE"/>
    <property type="match status" value="1"/>
</dbReference>
<comment type="catalytic activity">
    <reaction evidence="4 5">
        <text>[protein]-L-glutamate 5-O-methyl ester + H2O = L-glutamyl-[protein] + methanol + H(+)</text>
        <dbReference type="Rhea" id="RHEA:23236"/>
        <dbReference type="Rhea" id="RHEA-COMP:10208"/>
        <dbReference type="Rhea" id="RHEA-COMP:10311"/>
        <dbReference type="ChEBI" id="CHEBI:15377"/>
        <dbReference type="ChEBI" id="CHEBI:15378"/>
        <dbReference type="ChEBI" id="CHEBI:17790"/>
        <dbReference type="ChEBI" id="CHEBI:29973"/>
        <dbReference type="ChEBI" id="CHEBI:82795"/>
        <dbReference type="EC" id="3.1.1.61"/>
    </reaction>
</comment>
<evidence type="ECO:0000256" key="1">
    <source>
        <dbReference type="ARBA" id="ARBA00022490"/>
    </source>
</evidence>
<dbReference type="InterPro" id="IPR001789">
    <property type="entry name" value="Sig_transdc_resp-reg_receiver"/>
</dbReference>
<feature type="modified residue" description="4-aspartylphosphate" evidence="5 7">
    <location>
        <position position="52"/>
    </location>
</feature>
<evidence type="ECO:0000259" key="9">
    <source>
        <dbReference type="PROSITE" id="PS50122"/>
    </source>
</evidence>
<dbReference type="HAMAP" id="MF_00099">
    <property type="entry name" value="CheB_chemtxs"/>
    <property type="match status" value="1"/>
</dbReference>
<dbReference type="OrthoDB" id="9793421at2"/>
<evidence type="ECO:0000256" key="5">
    <source>
        <dbReference type="HAMAP-Rule" id="MF_00099"/>
    </source>
</evidence>
<dbReference type="SUPFAM" id="SSF52172">
    <property type="entry name" value="CheY-like"/>
    <property type="match status" value="1"/>
</dbReference>
<evidence type="ECO:0000313" key="11">
    <source>
        <dbReference type="Proteomes" id="UP000294835"/>
    </source>
</evidence>
<comment type="PTM">
    <text evidence="5">Phosphorylated by CheA. Phosphorylation of the N-terminal regulatory domain activates the methylesterase activity.</text>
</comment>
<dbReference type="GO" id="GO:0000156">
    <property type="term" value="F:phosphorelay response regulator activity"/>
    <property type="evidence" value="ECO:0007669"/>
    <property type="project" value="InterPro"/>
</dbReference>
<evidence type="ECO:0000256" key="2">
    <source>
        <dbReference type="ARBA" id="ARBA00022500"/>
    </source>
</evidence>
<dbReference type="PROSITE" id="PS50122">
    <property type="entry name" value="CHEB"/>
    <property type="match status" value="1"/>
</dbReference>
<comment type="similarity">
    <text evidence="5">Belongs to the CheB family.</text>
</comment>
<dbReference type="PANTHER" id="PTHR42872:SF6">
    <property type="entry name" value="PROTEIN-GLUTAMATE METHYLESTERASE_PROTEIN-GLUTAMINE GLUTAMINASE"/>
    <property type="match status" value="1"/>
</dbReference>
<dbReference type="Gene3D" id="3.40.50.180">
    <property type="entry name" value="Methylesterase CheB, C-terminal domain"/>
    <property type="match status" value="1"/>
</dbReference>
<keyword evidence="5 7" id="KW-0597">Phosphoprotein</keyword>
<feature type="active site" evidence="5 6">
    <location>
        <position position="180"/>
    </location>
</feature>
<dbReference type="Proteomes" id="UP000294835">
    <property type="component" value="Unassembled WGS sequence"/>
</dbReference>
<dbReference type="PROSITE" id="PS50110">
    <property type="entry name" value="RESPONSE_REGULATORY"/>
    <property type="match status" value="1"/>
</dbReference>
<dbReference type="PIRSF" id="PIRSF000876">
    <property type="entry name" value="RR_chemtxs_CheB"/>
    <property type="match status" value="1"/>
</dbReference>
<keyword evidence="2 5" id="KW-0145">Chemotaxis</keyword>
<organism evidence="10 11">
    <name type="scientific">Rhodovulum marinum</name>
    <dbReference type="NCBI Taxonomy" id="320662"/>
    <lineage>
        <taxon>Bacteria</taxon>
        <taxon>Pseudomonadati</taxon>
        <taxon>Pseudomonadota</taxon>
        <taxon>Alphaproteobacteria</taxon>
        <taxon>Rhodobacterales</taxon>
        <taxon>Paracoccaceae</taxon>
        <taxon>Rhodovulum</taxon>
    </lineage>
</organism>
<dbReference type="Gene3D" id="3.40.50.2300">
    <property type="match status" value="1"/>
</dbReference>
<dbReference type="InterPro" id="IPR011006">
    <property type="entry name" value="CheY-like_superfamily"/>
</dbReference>
<evidence type="ECO:0000256" key="7">
    <source>
        <dbReference type="PROSITE-ProRule" id="PRU00169"/>
    </source>
</evidence>
<dbReference type="GO" id="GO:0005737">
    <property type="term" value="C:cytoplasm"/>
    <property type="evidence" value="ECO:0007669"/>
    <property type="project" value="UniProtKB-SubCell"/>
</dbReference>
<dbReference type="AlphaFoldDB" id="A0A4R2Q631"/>
<dbReference type="EC" id="3.5.1.44" evidence="5"/>
<dbReference type="GO" id="GO:0008984">
    <property type="term" value="F:protein-glutamate methylesterase activity"/>
    <property type="evidence" value="ECO:0007669"/>
    <property type="project" value="UniProtKB-UniRule"/>
</dbReference>
<sequence length="361" mass="37935">MRVLIVDDSALMRRWLKECLSSEPDMDCAVARDGQDALAKIAGFDPDVVTLDINMPVMDGLSCLARIMEDTPRPVVMVSSLTEAGALATFEALELGAVDFIAKPGGTVSQNLRTIFPDLVAKVRAAAGARRRVRKPALALAGAGADRAPIRPRAAAPRPAPRPVRRADAASCDLVLIGASTGGPSAVEEVLLRLGPDFPVPIVLAQHMPKRFTKVFAERLSRQGSLPVIEVSRTTELMPGTAYMAQGDADVQISRRGAQLVAGPVPADGRFAWTPSVDRMVASALDVVPADRLVAVLLTGMGDDGAASMSQVRAGGGRTIAQSEETCAVFGMPRALIEAGGANRVVDIDRIAATLIRFVGG</sequence>
<feature type="active site" evidence="5 6">
    <location>
        <position position="304"/>
    </location>
</feature>
<keyword evidence="3 5" id="KW-0378">Hydrolase</keyword>
<dbReference type="GO" id="GO:0006935">
    <property type="term" value="P:chemotaxis"/>
    <property type="evidence" value="ECO:0007669"/>
    <property type="project" value="UniProtKB-UniRule"/>
</dbReference>
<dbReference type="CDD" id="cd16432">
    <property type="entry name" value="CheB_Rec"/>
    <property type="match status" value="1"/>
</dbReference>
<comment type="function">
    <text evidence="5">Involved in chemotaxis. Part of a chemotaxis signal transduction system that modulates chemotaxis in response to various stimuli. Catalyzes the demethylation of specific methylglutamate residues introduced into the chemoreceptors (methyl-accepting chemotaxis proteins or MCP) by CheR. Also mediates the irreversible deamidation of specific glutamine residues to glutamic acid.</text>
</comment>
<protein>
    <recommendedName>
        <fullName evidence="5">Protein-glutamate methylesterase/protein-glutamine glutaminase</fullName>
        <ecNumber evidence="5">3.1.1.61</ecNumber>
        <ecNumber evidence="5">3.5.1.44</ecNumber>
    </recommendedName>
</protein>
<dbReference type="GO" id="GO:0050568">
    <property type="term" value="F:protein-glutamine glutaminase activity"/>
    <property type="evidence" value="ECO:0007669"/>
    <property type="project" value="UniProtKB-UniRule"/>
</dbReference>
<dbReference type="SMART" id="SM00448">
    <property type="entry name" value="REC"/>
    <property type="match status" value="1"/>
</dbReference>
<dbReference type="RefSeq" id="WP_132460275.1">
    <property type="nucleotide sequence ID" value="NZ_SLXP01000001.1"/>
</dbReference>
<feature type="active site" evidence="5 6">
    <location>
        <position position="207"/>
    </location>
</feature>
<feature type="domain" description="CheB-type methylesterase" evidence="9">
    <location>
        <begin position="168"/>
        <end position="361"/>
    </location>
</feature>
<feature type="domain" description="Response regulatory" evidence="8">
    <location>
        <begin position="2"/>
        <end position="118"/>
    </location>
</feature>
<comment type="catalytic activity">
    <reaction evidence="5">
        <text>L-glutaminyl-[protein] + H2O = L-glutamyl-[protein] + NH4(+)</text>
        <dbReference type="Rhea" id="RHEA:16441"/>
        <dbReference type="Rhea" id="RHEA-COMP:10207"/>
        <dbReference type="Rhea" id="RHEA-COMP:10208"/>
        <dbReference type="ChEBI" id="CHEBI:15377"/>
        <dbReference type="ChEBI" id="CHEBI:28938"/>
        <dbReference type="ChEBI" id="CHEBI:29973"/>
        <dbReference type="ChEBI" id="CHEBI:30011"/>
        <dbReference type="EC" id="3.5.1.44"/>
    </reaction>
</comment>
<comment type="subcellular location">
    <subcellularLocation>
        <location evidence="5">Cytoplasm</location>
    </subcellularLocation>
</comment>
<evidence type="ECO:0000256" key="3">
    <source>
        <dbReference type="ARBA" id="ARBA00022801"/>
    </source>
</evidence>
<dbReference type="InterPro" id="IPR000673">
    <property type="entry name" value="Sig_transdc_resp-reg_Me-estase"/>
</dbReference>
<evidence type="ECO:0000259" key="8">
    <source>
        <dbReference type="PROSITE" id="PS50110"/>
    </source>
</evidence>
<evidence type="ECO:0000256" key="6">
    <source>
        <dbReference type="PROSITE-ProRule" id="PRU00050"/>
    </source>
</evidence>
<evidence type="ECO:0000256" key="4">
    <source>
        <dbReference type="ARBA" id="ARBA00048267"/>
    </source>
</evidence>
<dbReference type="InterPro" id="IPR035909">
    <property type="entry name" value="CheB_C"/>
</dbReference>
<dbReference type="NCBIfam" id="NF001965">
    <property type="entry name" value="PRK00742.1"/>
    <property type="match status" value="1"/>
</dbReference>
<evidence type="ECO:0000313" key="10">
    <source>
        <dbReference type="EMBL" id="TCP44130.1"/>
    </source>
</evidence>
<proteinExistence type="inferred from homology"/>
<comment type="domain">
    <text evidence="5">Contains a C-terminal catalytic domain, and an N-terminal region which modulates catalytic activity.</text>
</comment>
<dbReference type="EMBL" id="SLXP01000001">
    <property type="protein sequence ID" value="TCP44130.1"/>
    <property type="molecule type" value="Genomic_DNA"/>
</dbReference>
<dbReference type="InterPro" id="IPR008248">
    <property type="entry name" value="CheB-like"/>
</dbReference>
<dbReference type="Pfam" id="PF01339">
    <property type="entry name" value="CheB_methylest"/>
    <property type="match status" value="1"/>
</dbReference>
<dbReference type="SUPFAM" id="SSF52738">
    <property type="entry name" value="Methylesterase CheB, C-terminal domain"/>
    <property type="match status" value="1"/>
</dbReference>